<evidence type="ECO:0008006" key="4">
    <source>
        <dbReference type="Google" id="ProtNLM"/>
    </source>
</evidence>
<dbReference type="AlphaFoldDB" id="A0A061ESR2"/>
<evidence type="ECO:0000313" key="3">
    <source>
        <dbReference type="Proteomes" id="UP000026915"/>
    </source>
</evidence>
<dbReference type="Gene3D" id="3.30.70.330">
    <property type="match status" value="1"/>
</dbReference>
<organism evidence="2 3">
    <name type="scientific">Theobroma cacao</name>
    <name type="common">Cacao</name>
    <name type="synonym">Cocoa</name>
    <dbReference type="NCBI Taxonomy" id="3641"/>
    <lineage>
        <taxon>Eukaryota</taxon>
        <taxon>Viridiplantae</taxon>
        <taxon>Streptophyta</taxon>
        <taxon>Embryophyta</taxon>
        <taxon>Tracheophyta</taxon>
        <taxon>Spermatophyta</taxon>
        <taxon>Magnoliopsida</taxon>
        <taxon>eudicotyledons</taxon>
        <taxon>Gunneridae</taxon>
        <taxon>Pentapetalae</taxon>
        <taxon>rosids</taxon>
        <taxon>malvids</taxon>
        <taxon>Malvales</taxon>
        <taxon>Malvaceae</taxon>
        <taxon>Byttnerioideae</taxon>
        <taxon>Theobroma</taxon>
    </lineage>
</organism>
<feature type="region of interest" description="Disordered" evidence="1">
    <location>
        <begin position="43"/>
        <end position="63"/>
    </location>
</feature>
<sequence length="150" mass="17744">MATTFAFVRYKEINEMEKAINYGNGRRLDGFFITVKKADYGWDQRRKGSQRNHTTQPRKQQKDIYAKQPCINRHQWPCSSRDERTYLQALQNNMQSKSSPQQPSFNIDICQKEFEWLVRSAVGTLLNYVHHQILQEIFAEEGYQCTVKSM</sequence>
<dbReference type="Proteomes" id="UP000026915">
    <property type="component" value="Chromosome 4"/>
</dbReference>
<gene>
    <name evidence="2" type="ORF">TCM_020363</name>
</gene>
<evidence type="ECO:0000256" key="1">
    <source>
        <dbReference type="SAM" id="MobiDB-lite"/>
    </source>
</evidence>
<dbReference type="SUPFAM" id="SSF54928">
    <property type="entry name" value="RNA-binding domain, RBD"/>
    <property type="match status" value="1"/>
</dbReference>
<dbReference type="InterPro" id="IPR012677">
    <property type="entry name" value="Nucleotide-bd_a/b_plait_sf"/>
</dbReference>
<reference evidence="2 3" key="1">
    <citation type="journal article" date="2013" name="Genome Biol.">
        <title>The genome sequence of the most widely cultivated cacao type and its use to identify candidate genes regulating pod color.</title>
        <authorList>
            <person name="Motamayor J.C."/>
            <person name="Mockaitis K."/>
            <person name="Schmutz J."/>
            <person name="Haiminen N."/>
            <person name="Iii D.L."/>
            <person name="Cornejo O."/>
            <person name="Findley S.D."/>
            <person name="Zheng P."/>
            <person name="Utro F."/>
            <person name="Royaert S."/>
            <person name="Saski C."/>
            <person name="Jenkins J."/>
            <person name="Podicheti R."/>
            <person name="Zhao M."/>
            <person name="Scheffler B.E."/>
            <person name="Stack J.C."/>
            <person name="Feltus F.A."/>
            <person name="Mustiga G.M."/>
            <person name="Amores F."/>
            <person name="Phillips W."/>
            <person name="Marelli J.P."/>
            <person name="May G.D."/>
            <person name="Shapiro H."/>
            <person name="Ma J."/>
            <person name="Bustamante C.D."/>
            <person name="Schnell R.J."/>
            <person name="Main D."/>
            <person name="Gilbert D."/>
            <person name="Parida L."/>
            <person name="Kuhn D.N."/>
        </authorList>
    </citation>
    <scope>NUCLEOTIDE SEQUENCE [LARGE SCALE GENOMIC DNA]</scope>
    <source>
        <strain evidence="3">cv. Matina 1-6</strain>
    </source>
</reference>
<evidence type="ECO:0000313" key="2">
    <source>
        <dbReference type="EMBL" id="EOY05344.1"/>
    </source>
</evidence>
<dbReference type="CDD" id="cd00590">
    <property type="entry name" value="RRM_SF"/>
    <property type="match status" value="1"/>
</dbReference>
<dbReference type="Gramene" id="EOY05344">
    <property type="protein sequence ID" value="EOY05344"/>
    <property type="gene ID" value="TCM_020363"/>
</dbReference>
<protein>
    <recommendedName>
        <fullName evidence="4">RRM domain-containing protein</fullName>
    </recommendedName>
</protein>
<dbReference type="InParanoid" id="A0A061ESR2"/>
<dbReference type="InterPro" id="IPR035979">
    <property type="entry name" value="RBD_domain_sf"/>
</dbReference>
<name>A0A061ESR2_THECC</name>
<dbReference type="GO" id="GO:0003676">
    <property type="term" value="F:nucleic acid binding"/>
    <property type="evidence" value="ECO:0007669"/>
    <property type="project" value="InterPro"/>
</dbReference>
<proteinExistence type="predicted"/>
<keyword evidence="3" id="KW-1185">Reference proteome</keyword>
<dbReference type="HOGENOM" id="CLU_1743822_0_0_1"/>
<accession>A0A061ESR2</accession>
<dbReference type="EMBL" id="CM001882">
    <property type="protein sequence ID" value="EOY05344.1"/>
    <property type="molecule type" value="Genomic_DNA"/>
</dbReference>